<evidence type="ECO:0000313" key="1">
    <source>
        <dbReference type="EMBL" id="CAH1002229.1"/>
    </source>
</evidence>
<accession>A0ABN8FAE2</accession>
<evidence type="ECO:0000313" key="2">
    <source>
        <dbReference type="Proteomes" id="UP000837803"/>
    </source>
</evidence>
<keyword evidence="2" id="KW-1185">Reference proteome</keyword>
<evidence type="ECO:0008006" key="3">
    <source>
        <dbReference type="Google" id="ProtNLM"/>
    </source>
</evidence>
<protein>
    <recommendedName>
        <fullName evidence="3">Tetratricopeptide repeat protein</fullName>
    </recommendedName>
</protein>
<dbReference type="RefSeq" id="WP_238752095.1">
    <property type="nucleotide sequence ID" value="NZ_CAKLPZ010000004.1"/>
</dbReference>
<dbReference type="EMBL" id="CAKLPZ010000004">
    <property type="protein sequence ID" value="CAH1002229.1"/>
    <property type="molecule type" value="Genomic_DNA"/>
</dbReference>
<name>A0ABN8FAE2_9BACT</name>
<gene>
    <name evidence="1" type="ORF">LEM8419_03146</name>
</gene>
<proteinExistence type="predicted"/>
<organism evidence="1 2">
    <name type="scientific">Neolewinella maritima</name>
    <dbReference type="NCBI Taxonomy" id="1383882"/>
    <lineage>
        <taxon>Bacteria</taxon>
        <taxon>Pseudomonadati</taxon>
        <taxon>Bacteroidota</taxon>
        <taxon>Saprospiria</taxon>
        <taxon>Saprospirales</taxon>
        <taxon>Lewinellaceae</taxon>
        <taxon>Neolewinella</taxon>
    </lineage>
</organism>
<dbReference type="Proteomes" id="UP000837803">
    <property type="component" value="Unassembled WGS sequence"/>
</dbReference>
<sequence length="511" mass="59149">MVRYLLCLLITCSATLLRADDLSGRLRMLYPGEDAEATLERAYLAKKLDNLFLQLSHHDRVERGPVHKQVERIQERFVRELLLTYDARAGLTDAFRSGSYNDATATLLYALTLEKYNIPYEAHVDHWESYLTVDPQGKRTIALHSPGTRTHTPAAERGYRREYLSLLRTVHEEDIAQLSPAAADQLFYRFYYRPAQRLSFRQLSAYAQFRRAQHAFTRADYTSAIADLHAAWLLDDRQAFLMYRRAVELQQSSLSAPDVTGYVDDLFTRWREDSTNRYLPAALLRHFDDRQQLLLTQDQPDKARHLLTTYCTRDATASPVLSRDGPAPATAWCDELKQLQHLRFLAHYQSRGEYVQALHLAEALLAEQPQDAQRQAYVAELTLVHLRQTTASPEELVTQARAAALRYPFLLQHDRYADIVLRQTALRVRDLFAQENVAAGQLELVHFRKQLRDIPNGYDRKLWTLTAFVAASNYYFAERDYAPARAYIEEALGHDPTNDFLLHQQDLLRRY</sequence>
<reference evidence="1" key="1">
    <citation type="submission" date="2021-12" db="EMBL/GenBank/DDBJ databases">
        <authorList>
            <person name="Rodrigo-Torres L."/>
            <person name="Arahal R. D."/>
            <person name="Lucena T."/>
        </authorList>
    </citation>
    <scope>NUCLEOTIDE SEQUENCE</scope>
    <source>
        <strain evidence="1">CECT 8419</strain>
    </source>
</reference>
<comment type="caution">
    <text evidence="1">The sequence shown here is derived from an EMBL/GenBank/DDBJ whole genome shotgun (WGS) entry which is preliminary data.</text>
</comment>